<gene>
    <name evidence="2" type="ordered locus">Mboo_1993</name>
</gene>
<evidence type="ECO:0000259" key="1">
    <source>
        <dbReference type="Pfam" id="PF01037"/>
    </source>
</evidence>
<name>A7I9U6_METB6</name>
<dbReference type="EMBL" id="CP000780">
    <property type="protein sequence ID" value="ABS56507.1"/>
    <property type="molecule type" value="Genomic_DNA"/>
</dbReference>
<accession>A7I9U6</accession>
<dbReference type="InterPro" id="IPR019887">
    <property type="entry name" value="Tscrpt_reg_AsnC/Lrp_C"/>
</dbReference>
<evidence type="ECO:0000313" key="3">
    <source>
        <dbReference type="Proteomes" id="UP000002408"/>
    </source>
</evidence>
<protein>
    <submittedName>
        <fullName evidence="2">Putative transcriptional regulator, AsnC family</fullName>
    </submittedName>
</protein>
<keyword evidence="3" id="KW-1185">Reference proteome</keyword>
<dbReference type="HOGENOM" id="CLU_1567129_0_0_2"/>
<dbReference type="STRING" id="456442.Mboo_1993"/>
<feature type="domain" description="Transcription regulator AsnC/Lrp ligand binding" evidence="1">
    <location>
        <begin position="102"/>
        <end position="167"/>
    </location>
</feature>
<dbReference type="AlphaFoldDB" id="A7I9U6"/>
<dbReference type="SUPFAM" id="SSF54909">
    <property type="entry name" value="Dimeric alpha+beta barrel"/>
    <property type="match status" value="1"/>
</dbReference>
<dbReference type="KEGG" id="mbn:Mboo_1993"/>
<dbReference type="InterPro" id="IPR011008">
    <property type="entry name" value="Dimeric_a/b-barrel"/>
</dbReference>
<organism evidence="2 3">
    <name type="scientific">Methanoregula boonei (strain DSM 21154 / JCM 14090 / 6A8)</name>
    <dbReference type="NCBI Taxonomy" id="456442"/>
    <lineage>
        <taxon>Archaea</taxon>
        <taxon>Methanobacteriati</taxon>
        <taxon>Methanobacteriota</taxon>
        <taxon>Stenosarchaea group</taxon>
        <taxon>Methanomicrobia</taxon>
        <taxon>Methanomicrobiales</taxon>
        <taxon>Methanoregulaceae</taxon>
        <taxon>Methanoregula</taxon>
    </lineage>
</organism>
<dbReference type="Gene3D" id="3.30.70.920">
    <property type="match status" value="1"/>
</dbReference>
<dbReference type="Pfam" id="PF01037">
    <property type="entry name" value="AsnC_trans_reg"/>
    <property type="match status" value="1"/>
</dbReference>
<dbReference type="Proteomes" id="UP000002408">
    <property type="component" value="Chromosome"/>
</dbReference>
<dbReference type="eggNOG" id="arCOG01117">
    <property type="taxonomic scope" value="Archaea"/>
</dbReference>
<sequence>MVAIAIMRGHFCRIISCFNQIWATFADFSTGIYRAVGLDYLRILHTPYDPDKDTNPIHPFDAKTRISGTCVKTFCRTKKCGTAEVQPQEMNHLAKVYLKLDLETGKENDVKTALKKVAGVKSADFVTGAHDLIATIEAKSFEDVVTKTLPEVRKIKGIKKTITDFAFEWA</sequence>
<proteinExistence type="predicted"/>
<reference evidence="3" key="1">
    <citation type="journal article" date="2015" name="Microbiology">
        <title>Genome of Methanoregula boonei 6A8 reveals adaptations to oligotrophic peatland environments.</title>
        <authorList>
            <person name="Braeuer S."/>
            <person name="Cadillo-Quiroz H."/>
            <person name="Kyrpides N."/>
            <person name="Woyke T."/>
            <person name="Goodwin L."/>
            <person name="Detter C."/>
            <person name="Podell S."/>
            <person name="Yavitt J.B."/>
            <person name="Zinder S.H."/>
        </authorList>
    </citation>
    <scope>NUCLEOTIDE SEQUENCE [LARGE SCALE GENOMIC DNA]</scope>
    <source>
        <strain evidence="3">DSM 21154 / JCM 14090 / 6A8</strain>
    </source>
</reference>
<evidence type="ECO:0000313" key="2">
    <source>
        <dbReference type="EMBL" id="ABS56507.1"/>
    </source>
</evidence>